<dbReference type="Proteomes" id="UP000219439">
    <property type="component" value="Unassembled WGS sequence"/>
</dbReference>
<name>A0A285PJH0_9HYPH</name>
<gene>
    <name evidence="4" type="ORF">SAMN06265368_4553</name>
</gene>
<comment type="similarity">
    <text evidence="3">Belongs to the bacterial glucokinase family.</text>
</comment>
<dbReference type="PANTHER" id="PTHR47690:SF1">
    <property type="entry name" value="GLUCOKINASE"/>
    <property type="match status" value="1"/>
</dbReference>
<dbReference type="AlphaFoldDB" id="A0A285PJH0"/>
<dbReference type="RefSeq" id="WP_170956220.1">
    <property type="nucleotide sequence ID" value="NZ_OBEL01000008.1"/>
</dbReference>
<dbReference type="SUPFAM" id="SSF53067">
    <property type="entry name" value="Actin-like ATPase domain"/>
    <property type="match status" value="1"/>
</dbReference>
<keyword evidence="1" id="KW-0808">Transferase</keyword>
<keyword evidence="2 4" id="KW-0418">Kinase</keyword>
<organism evidence="4 5">
    <name type="scientific">Cohaesibacter gelatinilyticus</name>
    <dbReference type="NCBI Taxonomy" id="372072"/>
    <lineage>
        <taxon>Bacteria</taxon>
        <taxon>Pseudomonadati</taxon>
        <taxon>Pseudomonadota</taxon>
        <taxon>Alphaproteobacteria</taxon>
        <taxon>Hyphomicrobiales</taxon>
        <taxon>Cohaesibacteraceae</taxon>
    </lineage>
</organism>
<keyword evidence="5" id="KW-1185">Reference proteome</keyword>
<dbReference type="Pfam" id="PF02685">
    <property type="entry name" value="Glucokinase"/>
    <property type="match status" value="1"/>
</dbReference>
<evidence type="ECO:0000256" key="1">
    <source>
        <dbReference type="ARBA" id="ARBA00022679"/>
    </source>
</evidence>
<dbReference type="GO" id="GO:0005536">
    <property type="term" value="F:D-glucose binding"/>
    <property type="evidence" value="ECO:0007669"/>
    <property type="project" value="InterPro"/>
</dbReference>
<dbReference type="Gene3D" id="3.30.420.40">
    <property type="match status" value="1"/>
</dbReference>
<evidence type="ECO:0000256" key="2">
    <source>
        <dbReference type="ARBA" id="ARBA00022777"/>
    </source>
</evidence>
<dbReference type="EMBL" id="OBEL01000008">
    <property type="protein sequence ID" value="SNZ21433.1"/>
    <property type="molecule type" value="Genomic_DNA"/>
</dbReference>
<dbReference type="GO" id="GO:0005524">
    <property type="term" value="F:ATP binding"/>
    <property type="evidence" value="ECO:0007669"/>
    <property type="project" value="InterPro"/>
</dbReference>
<dbReference type="Gene3D" id="3.40.367.20">
    <property type="match status" value="1"/>
</dbReference>
<dbReference type="InterPro" id="IPR043129">
    <property type="entry name" value="ATPase_NBD"/>
</dbReference>
<dbReference type="CDD" id="cd24008">
    <property type="entry name" value="ASKHA_NBD_GLK"/>
    <property type="match status" value="1"/>
</dbReference>
<protein>
    <submittedName>
        <fullName evidence="4">Glucokinase</fullName>
    </submittedName>
</protein>
<dbReference type="PANTHER" id="PTHR47690">
    <property type="entry name" value="GLUCOKINASE"/>
    <property type="match status" value="1"/>
</dbReference>
<reference evidence="4 5" key="1">
    <citation type="submission" date="2017-09" db="EMBL/GenBank/DDBJ databases">
        <authorList>
            <person name="Ehlers B."/>
            <person name="Leendertz F.H."/>
        </authorList>
    </citation>
    <scope>NUCLEOTIDE SEQUENCE [LARGE SCALE GENOMIC DNA]</scope>
    <source>
        <strain evidence="4 5">DSM 18289</strain>
    </source>
</reference>
<evidence type="ECO:0000313" key="4">
    <source>
        <dbReference type="EMBL" id="SNZ21433.1"/>
    </source>
</evidence>
<dbReference type="GO" id="GO:0004340">
    <property type="term" value="F:glucokinase activity"/>
    <property type="evidence" value="ECO:0007669"/>
    <property type="project" value="InterPro"/>
</dbReference>
<dbReference type="InterPro" id="IPR003836">
    <property type="entry name" value="Glucokinase"/>
</dbReference>
<evidence type="ECO:0000313" key="5">
    <source>
        <dbReference type="Proteomes" id="UP000219439"/>
    </source>
</evidence>
<dbReference type="InterPro" id="IPR050201">
    <property type="entry name" value="Bacterial_glucokinase"/>
</dbReference>
<dbReference type="GO" id="GO:0005829">
    <property type="term" value="C:cytosol"/>
    <property type="evidence" value="ECO:0007669"/>
    <property type="project" value="TreeGrafter"/>
</dbReference>
<proteinExistence type="inferred from homology"/>
<accession>A0A285PJH0</accession>
<dbReference type="GO" id="GO:0006096">
    <property type="term" value="P:glycolytic process"/>
    <property type="evidence" value="ECO:0007669"/>
    <property type="project" value="InterPro"/>
</dbReference>
<sequence length="334" mass="35413">MSNSGTSWNLIGDIGGTNMRLAKVEQATITDQKRYPTTGDMHIEEAISDFVARSGSSPAHAGVAAAGVIADGAVKLTNAGKIFSEQQILKASGSQTARIINDFEAAAWSLVTAHPNDLIALQGDLPSIPESNPAPTGTRLIVGPGTGLGVGSQIWAGNRPHVLQGEGGHIRIAPENHDDIELFKRLADLWPEVQMGSGLALEAEAIVSGTGIPVVMRALEELHGKPISGTKAAEIFANAKENSSSLAAIVIDRFCHYLGAVSGDLALALTAEGGIFLSGGVLQANDWIFEKPTFMKAFNEGGRHTKFRKEFPVYLYRNKNFGLLGTINALEFCR</sequence>
<evidence type="ECO:0000256" key="3">
    <source>
        <dbReference type="RuleBase" id="RU004046"/>
    </source>
</evidence>